<keyword evidence="1" id="KW-1133">Transmembrane helix</keyword>
<dbReference type="RefSeq" id="WP_254168354.1">
    <property type="nucleotide sequence ID" value="NZ_JAHESF010000033.1"/>
</dbReference>
<reference evidence="2 3" key="1">
    <citation type="submission" date="2021-05" db="EMBL/GenBank/DDBJ databases">
        <title>A Polyphasic approach of four new species of the genus Ohtaekwangia: Ohtaekwangia histidinii sp. nov., Ohtaekwangia cretensis sp. nov., Ohtaekwangia indiensis sp. nov., Ohtaekwangia reichenbachii sp. nov. from diverse environment.</title>
        <authorList>
            <person name="Octaviana S."/>
        </authorList>
    </citation>
    <scope>NUCLEOTIDE SEQUENCE [LARGE SCALE GENOMIC DNA]</scope>
    <source>
        <strain evidence="2 3">PWU4</strain>
    </source>
</reference>
<evidence type="ECO:0000313" key="3">
    <source>
        <dbReference type="Proteomes" id="UP001319200"/>
    </source>
</evidence>
<comment type="caution">
    <text evidence="2">The sequence shown here is derived from an EMBL/GenBank/DDBJ whole genome shotgun (WGS) entry which is preliminary data.</text>
</comment>
<proteinExistence type="predicted"/>
<keyword evidence="1" id="KW-0472">Membrane</keyword>
<evidence type="ECO:0000313" key="2">
    <source>
        <dbReference type="EMBL" id="MBT1700037.1"/>
    </source>
</evidence>
<feature type="transmembrane region" description="Helical" evidence="1">
    <location>
        <begin position="21"/>
        <end position="40"/>
    </location>
</feature>
<sequence>MRGLEKITRSNFFIKLRNWEYWPFGILQFPLFFYFFWLALRSRSLTFFSASNPGIAMGGMFGESKYDVISKIPSAFVPRTKLILLPATSDTVLKTLNQYGFTFPVIFKPELGERGFMVKKITSAADVESYLKKIRINFLVQDFVDLPLEFGVFYQRYPSQPNGKVVSIVAKEMLSVTGDGTSTLQQLIMKKDRAKLQWKKLAEAYRDRLEEVIPAGQSIELVSIGNHAMGTRFLDGNHLINDRLSSSFDRISKQIDGFYFGRFDVRCASLNDLYEGRVKIMELNGCGAEPAHIYDPAFGLFKAVGVLFRHWKTIFEISRENHQAGVRYLSYREALAFYRAFKKAVQ</sequence>
<protein>
    <recommendedName>
        <fullName evidence="4">ATP-grasp domain-containing protein</fullName>
    </recommendedName>
</protein>
<accession>A0AAP2DRR7</accession>
<gene>
    <name evidence="2" type="ORF">KK083_24330</name>
</gene>
<evidence type="ECO:0008006" key="4">
    <source>
        <dbReference type="Google" id="ProtNLM"/>
    </source>
</evidence>
<name>A0AAP2DRR7_9BACT</name>
<keyword evidence="3" id="KW-1185">Reference proteome</keyword>
<evidence type="ECO:0000256" key="1">
    <source>
        <dbReference type="SAM" id="Phobius"/>
    </source>
</evidence>
<dbReference type="SUPFAM" id="SSF56059">
    <property type="entry name" value="Glutathione synthetase ATP-binding domain-like"/>
    <property type="match status" value="1"/>
</dbReference>
<keyword evidence="1" id="KW-0812">Transmembrane</keyword>
<dbReference type="AlphaFoldDB" id="A0AAP2DRR7"/>
<dbReference type="Proteomes" id="UP001319200">
    <property type="component" value="Unassembled WGS sequence"/>
</dbReference>
<organism evidence="2 3">
    <name type="scientific">Chryseosolibacter histidini</name>
    <dbReference type="NCBI Taxonomy" id="2782349"/>
    <lineage>
        <taxon>Bacteria</taxon>
        <taxon>Pseudomonadati</taxon>
        <taxon>Bacteroidota</taxon>
        <taxon>Cytophagia</taxon>
        <taxon>Cytophagales</taxon>
        <taxon>Chryseotaleaceae</taxon>
        <taxon>Chryseosolibacter</taxon>
    </lineage>
</organism>
<dbReference type="EMBL" id="JAHESF010000033">
    <property type="protein sequence ID" value="MBT1700037.1"/>
    <property type="molecule type" value="Genomic_DNA"/>
</dbReference>